<reference evidence="1" key="1">
    <citation type="journal article" date="2015" name="Nature">
        <title>Complex archaea that bridge the gap between prokaryotes and eukaryotes.</title>
        <authorList>
            <person name="Spang A."/>
            <person name="Saw J.H."/>
            <person name="Jorgensen S.L."/>
            <person name="Zaremba-Niedzwiedzka K."/>
            <person name="Martijn J."/>
            <person name="Lind A.E."/>
            <person name="van Eijk R."/>
            <person name="Schleper C."/>
            <person name="Guy L."/>
            <person name="Ettema T.J."/>
        </authorList>
    </citation>
    <scope>NUCLEOTIDE SEQUENCE</scope>
</reference>
<sequence length="76" mass="8628">MFVRQAATIYRLPVVMENITVHHYRYASISIIIDNGSMCEYALAQCLPVPVSEVDIVLIVCYYEYNDGEIPARTGK</sequence>
<dbReference type="AlphaFoldDB" id="A0A0F9T065"/>
<name>A0A0F9T065_9ZZZZ</name>
<evidence type="ECO:0000313" key="1">
    <source>
        <dbReference type="EMBL" id="KKN72634.1"/>
    </source>
</evidence>
<proteinExistence type="predicted"/>
<comment type="caution">
    <text evidence="1">The sequence shown here is derived from an EMBL/GenBank/DDBJ whole genome shotgun (WGS) entry which is preliminary data.</text>
</comment>
<organism evidence="1">
    <name type="scientific">marine sediment metagenome</name>
    <dbReference type="NCBI Taxonomy" id="412755"/>
    <lineage>
        <taxon>unclassified sequences</taxon>
        <taxon>metagenomes</taxon>
        <taxon>ecological metagenomes</taxon>
    </lineage>
</organism>
<protein>
    <submittedName>
        <fullName evidence="1">Uncharacterized protein</fullName>
    </submittedName>
</protein>
<gene>
    <name evidence="1" type="ORF">LCGC14_0408760</name>
</gene>
<accession>A0A0F9T065</accession>
<dbReference type="EMBL" id="LAZR01000358">
    <property type="protein sequence ID" value="KKN72634.1"/>
    <property type="molecule type" value="Genomic_DNA"/>
</dbReference>